<evidence type="ECO:0000256" key="1">
    <source>
        <dbReference type="SAM" id="MobiDB-lite"/>
    </source>
</evidence>
<evidence type="ECO:0000313" key="3">
    <source>
        <dbReference type="Proteomes" id="UP000701801"/>
    </source>
</evidence>
<gene>
    <name evidence="2" type="ORF">HYALB_00010259</name>
</gene>
<dbReference type="AlphaFoldDB" id="A0A9N9LT58"/>
<evidence type="ECO:0000313" key="2">
    <source>
        <dbReference type="EMBL" id="CAG8980258.1"/>
    </source>
</evidence>
<reference evidence="2" key="1">
    <citation type="submission" date="2021-07" db="EMBL/GenBank/DDBJ databases">
        <authorList>
            <person name="Durling M."/>
        </authorList>
    </citation>
    <scope>NUCLEOTIDE SEQUENCE</scope>
</reference>
<comment type="caution">
    <text evidence="2">The sequence shown here is derived from an EMBL/GenBank/DDBJ whole genome shotgun (WGS) entry which is preliminary data.</text>
</comment>
<organism evidence="2 3">
    <name type="scientific">Hymenoscyphus albidus</name>
    <dbReference type="NCBI Taxonomy" id="595503"/>
    <lineage>
        <taxon>Eukaryota</taxon>
        <taxon>Fungi</taxon>
        <taxon>Dikarya</taxon>
        <taxon>Ascomycota</taxon>
        <taxon>Pezizomycotina</taxon>
        <taxon>Leotiomycetes</taxon>
        <taxon>Helotiales</taxon>
        <taxon>Helotiaceae</taxon>
        <taxon>Hymenoscyphus</taxon>
    </lineage>
</organism>
<feature type="region of interest" description="Disordered" evidence="1">
    <location>
        <begin position="1"/>
        <end position="20"/>
    </location>
</feature>
<accession>A0A9N9LT58</accession>
<sequence length="105" mass="12157">MPSLFHRSKPGDATSEHIEDKESLVDKKELLDFYKQDDDDFPQGEVFWVCNNCLIGSDPQALKDYSWGRLKFKLAIRDWPGPTMLLQPYDGAENQQRPWILSVQA</sequence>
<dbReference type="OrthoDB" id="10504470at2759"/>
<dbReference type="Proteomes" id="UP000701801">
    <property type="component" value="Unassembled WGS sequence"/>
</dbReference>
<protein>
    <submittedName>
        <fullName evidence="2">Uncharacterized protein</fullName>
    </submittedName>
</protein>
<name>A0A9N9LT58_9HELO</name>
<proteinExistence type="predicted"/>
<keyword evidence="3" id="KW-1185">Reference proteome</keyword>
<dbReference type="EMBL" id="CAJVRM010000372">
    <property type="protein sequence ID" value="CAG8980258.1"/>
    <property type="molecule type" value="Genomic_DNA"/>
</dbReference>